<dbReference type="EMBL" id="JAVTXN010000021">
    <property type="protein sequence ID" value="MDT9609554.1"/>
    <property type="molecule type" value="Genomic_DNA"/>
</dbReference>
<proteinExistence type="predicted"/>
<evidence type="ECO:0000313" key="4">
    <source>
        <dbReference type="Proteomes" id="UP001253287"/>
    </source>
</evidence>
<evidence type="ECO:0000259" key="2">
    <source>
        <dbReference type="Pfam" id="PF00534"/>
    </source>
</evidence>
<dbReference type="EC" id="2.4.-.-" evidence="3"/>
<sequence length="359" mass="41764">MIYVVNDVAAVPNGGGVYSILEDFYMDILKNDHENKWFFILAGNFFPESDNVKIIVRNDLKKSKFKKMIFESFTGRKFINKLNPDVYISLQNLMTYGVQASKKIVYLHQPIPFENEKSFSFLRRREIKLAVYQKLIGRLIKKSIHDIKPTVIVQTYWMKKATIEQCHIDEKYIIVRHPKINVDNENKIYHGNGKCFFYPASSFLYKNHEVISKAISILNKNKVNNFQVDFTLDKSQLNIESNNVNYIGHKSREYIMKKYETDVLIFPSYIESFGLPLVEAAVKGDIILASDTNFSHELLRKYDNTYLFRYNDAKELSRLMEMVINGDIKASGKKLTIRDNGERLLKTIMNITTGEKDVG</sequence>
<keyword evidence="3" id="KW-0328">Glycosyltransferase</keyword>
<dbReference type="Proteomes" id="UP001253287">
    <property type="component" value="Unassembled WGS sequence"/>
</dbReference>
<gene>
    <name evidence="3" type="ORF">RON39_05350</name>
</gene>
<accession>A0AAW8WPP1</accession>
<dbReference type="InterPro" id="IPR001296">
    <property type="entry name" value="Glyco_trans_1"/>
</dbReference>
<feature type="domain" description="Glycosyl transferase family 1" evidence="2">
    <location>
        <begin position="193"/>
        <end position="327"/>
    </location>
</feature>
<dbReference type="Gene3D" id="3.40.50.2000">
    <property type="entry name" value="Glycogen Phosphorylase B"/>
    <property type="match status" value="1"/>
</dbReference>
<reference evidence="3" key="1">
    <citation type="submission" date="2023-08" db="EMBL/GenBank/DDBJ databases">
        <title>Lactobacillus from the Female Urinary Tract.</title>
        <authorList>
            <person name="Stegman N."/>
            <person name="Jackson B."/>
            <person name="Steiling M."/>
            <person name="Sedano C."/>
            <person name="Wolfe A."/>
            <person name="Putonti C."/>
        </authorList>
    </citation>
    <scope>NUCLEOTIDE SEQUENCE</scope>
    <source>
        <strain evidence="3">UMB5661</strain>
    </source>
</reference>
<evidence type="ECO:0000256" key="1">
    <source>
        <dbReference type="ARBA" id="ARBA00022679"/>
    </source>
</evidence>
<name>A0AAW8WPP1_9LACO</name>
<dbReference type="PANTHER" id="PTHR46401:SF2">
    <property type="entry name" value="GLYCOSYLTRANSFERASE WBBK-RELATED"/>
    <property type="match status" value="1"/>
</dbReference>
<dbReference type="RefSeq" id="WP_270451193.1">
    <property type="nucleotide sequence ID" value="NZ_JAQDDF010000023.1"/>
</dbReference>
<keyword evidence="1 3" id="KW-0808">Transferase</keyword>
<comment type="caution">
    <text evidence="3">The sequence shown here is derived from an EMBL/GenBank/DDBJ whole genome shotgun (WGS) entry which is preliminary data.</text>
</comment>
<dbReference type="Pfam" id="PF00534">
    <property type="entry name" value="Glycos_transf_1"/>
    <property type="match status" value="1"/>
</dbReference>
<dbReference type="GO" id="GO:0009103">
    <property type="term" value="P:lipopolysaccharide biosynthetic process"/>
    <property type="evidence" value="ECO:0007669"/>
    <property type="project" value="TreeGrafter"/>
</dbReference>
<dbReference type="PANTHER" id="PTHR46401">
    <property type="entry name" value="GLYCOSYLTRANSFERASE WBBK-RELATED"/>
    <property type="match status" value="1"/>
</dbReference>
<dbReference type="SUPFAM" id="SSF53756">
    <property type="entry name" value="UDP-Glycosyltransferase/glycogen phosphorylase"/>
    <property type="match status" value="1"/>
</dbReference>
<protein>
    <submittedName>
        <fullName evidence="3">Glycosyltransferase</fullName>
        <ecNumber evidence="3">2.4.-.-</ecNumber>
    </submittedName>
</protein>
<dbReference type="GO" id="GO:0016757">
    <property type="term" value="F:glycosyltransferase activity"/>
    <property type="evidence" value="ECO:0007669"/>
    <property type="project" value="UniProtKB-KW"/>
</dbReference>
<evidence type="ECO:0000313" key="3">
    <source>
        <dbReference type="EMBL" id="MDT9609554.1"/>
    </source>
</evidence>
<dbReference type="AlphaFoldDB" id="A0AAW8WPP1"/>
<organism evidence="3 4">
    <name type="scientific">Lactobacillus crispatus</name>
    <dbReference type="NCBI Taxonomy" id="47770"/>
    <lineage>
        <taxon>Bacteria</taxon>
        <taxon>Bacillati</taxon>
        <taxon>Bacillota</taxon>
        <taxon>Bacilli</taxon>
        <taxon>Lactobacillales</taxon>
        <taxon>Lactobacillaceae</taxon>
        <taxon>Lactobacillus</taxon>
    </lineage>
</organism>